<evidence type="ECO:0000256" key="2">
    <source>
        <dbReference type="ARBA" id="ARBA00022676"/>
    </source>
</evidence>
<dbReference type="PANTHER" id="PTHR43630:SF1">
    <property type="entry name" value="POLY-BETA-1,6-N-ACETYL-D-GLUCOSAMINE SYNTHASE"/>
    <property type="match status" value="1"/>
</dbReference>
<proteinExistence type="inferred from homology"/>
<dbReference type="EMBL" id="AP012204">
    <property type="protein sequence ID" value="BAK33192.1"/>
    <property type="molecule type" value="Genomic_DNA"/>
</dbReference>
<keyword evidence="6" id="KW-1185">Reference proteome</keyword>
<reference evidence="5 6" key="1">
    <citation type="submission" date="2011-05" db="EMBL/GenBank/DDBJ databases">
        <title>Whole genome sequence of Microlunatus phosphovorus NM-1.</title>
        <authorList>
            <person name="Hosoyama A."/>
            <person name="Sasaki K."/>
            <person name="Harada T."/>
            <person name="Igarashi R."/>
            <person name="Kawakoshi A."/>
            <person name="Sasagawa M."/>
            <person name="Fukada J."/>
            <person name="Nakamura S."/>
            <person name="Katano Y."/>
            <person name="Hanada S."/>
            <person name="Kamagata Y."/>
            <person name="Nakamura N."/>
            <person name="Yamazaki S."/>
            <person name="Fujita N."/>
        </authorList>
    </citation>
    <scope>NUCLEOTIDE SEQUENCE [LARGE SCALE GENOMIC DNA]</scope>
    <source>
        <strain evidence="6">ATCC 700054 / DSM 10555 / JCM 9379 / NBRC 101784 / NCIMB 13414 / VKM Ac-1990 / NM-1</strain>
    </source>
</reference>
<dbReference type="KEGG" id="mph:MLP_01780"/>
<evidence type="ECO:0000313" key="5">
    <source>
        <dbReference type="EMBL" id="BAK33192.1"/>
    </source>
</evidence>
<evidence type="ECO:0000256" key="1">
    <source>
        <dbReference type="ARBA" id="ARBA00006739"/>
    </source>
</evidence>
<comment type="similarity">
    <text evidence="1">Belongs to the glycosyltransferase 2 family.</text>
</comment>
<dbReference type="STRING" id="1032480.MLP_01780"/>
<evidence type="ECO:0000256" key="3">
    <source>
        <dbReference type="ARBA" id="ARBA00022679"/>
    </source>
</evidence>
<organism evidence="5 6">
    <name type="scientific">Microlunatus phosphovorus (strain ATCC 700054 / DSM 10555 / JCM 9379 / NBRC 101784 / NCIMB 13414 / VKM Ac-1990 / NM-1)</name>
    <dbReference type="NCBI Taxonomy" id="1032480"/>
    <lineage>
        <taxon>Bacteria</taxon>
        <taxon>Bacillati</taxon>
        <taxon>Actinomycetota</taxon>
        <taxon>Actinomycetes</taxon>
        <taxon>Propionibacteriales</taxon>
        <taxon>Propionibacteriaceae</taxon>
        <taxon>Microlunatus</taxon>
    </lineage>
</organism>
<gene>
    <name evidence="5" type="ordered locus">MLP_01780</name>
</gene>
<keyword evidence="2 5" id="KW-0328">Glycosyltransferase</keyword>
<dbReference type="AlphaFoldDB" id="F5XHP7"/>
<dbReference type="Gene3D" id="3.90.550.10">
    <property type="entry name" value="Spore Coat Polysaccharide Biosynthesis Protein SpsA, Chain A"/>
    <property type="match status" value="1"/>
</dbReference>
<dbReference type="GO" id="GO:0016757">
    <property type="term" value="F:glycosyltransferase activity"/>
    <property type="evidence" value="ECO:0007669"/>
    <property type="project" value="UniProtKB-KW"/>
</dbReference>
<dbReference type="HOGENOM" id="CLU_023978_4_2_11"/>
<dbReference type="PANTHER" id="PTHR43630">
    <property type="entry name" value="POLY-BETA-1,6-N-ACETYL-D-GLUCOSAMINE SYNTHASE"/>
    <property type="match status" value="1"/>
</dbReference>
<feature type="transmembrane region" description="Helical" evidence="4">
    <location>
        <begin position="379"/>
        <end position="399"/>
    </location>
</feature>
<dbReference type="InterPro" id="IPR029044">
    <property type="entry name" value="Nucleotide-diphossugar_trans"/>
</dbReference>
<accession>F5XHP7</accession>
<dbReference type="Proteomes" id="UP000007947">
    <property type="component" value="Chromosome"/>
</dbReference>
<sequence>MIAVLGGLATVVALTVLIGGLIRLALVPFALLFEFRHRGHRADDAPVTDDTIFEEPPFVTVVVPAYNEGVVIDNCLRSIVRSRYDRYEVIAVDDGSSDDTFARMEALAAEFPQITAIRQENAGKGAALNTGIARANGSVVMLVDADGLFGPHTITRMLRGFSDEGVGAVCGNDRPVNLDRIQTRFLALISHLGTGLMRRAMSELHCLPIVSGNIGAFRMDVLEATGPLREDTVGEDLELTWRVYAVGRRVAFAPHALLYAESPSTPRALWKQRVRWARGLLQVTKLHWRMVGNPRYGMFGPFLLYNSFTQIVVPFLQILGALLIAGLMLAGDVSAASLPVNLWGLWQLLIMVGLPLSIVLLLIAVLLDRSPADLRHAWTLPAWPIYSSLMTFVMIKAVWQEVSGAENRWNKLDRTGTVSVGGLVSGEQDPPASS</sequence>
<dbReference type="EC" id="2.4.-.-" evidence="5"/>
<feature type="transmembrane region" description="Helical" evidence="4">
    <location>
        <begin position="343"/>
        <end position="367"/>
    </location>
</feature>
<evidence type="ECO:0000256" key="4">
    <source>
        <dbReference type="SAM" id="Phobius"/>
    </source>
</evidence>
<dbReference type="SUPFAM" id="SSF53448">
    <property type="entry name" value="Nucleotide-diphospho-sugar transferases"/>
    <property type="match status" value="1"/>
</dbReference>
<protein>
    <submittedName>
        <fullName evidence="5">Putative glycosyltransferase</fullName>
        <ecNumber evidence="5">2.4.-.-</ecNumber>
    </submittedName>
</protein>
<keyword evidence="4" id="KW-0472">Membrane</keyword>
<keyword evidence="4" id="KW-0812">Transmembrane</keyword>
<dbReference type="OrthoDB" id="8549922at2"/>
<feature type="transmembrane region" description="Helical" evidence="4">
    <location>
        <begin position="6"/>
        <end position="33"/>
    </location>
</feature>
<dbReference type="eggNOG" id="COG1215">
    <property type="taxonomic scope" value="Bacteria"/>
</dbReference>
<dbReference type="CDD" id="cd06423">
    <property type="entry name" value="CESA_like"/>
    <property type="match status" value="1"/>
</dbReference>
<keyword evidence="3 5" id="KW-0808">Transferase</keyword>
<keyword evidence="4" id="KW-1133">Transmembrane helix</keyword>
<dbReference type="RefSeq" id="WP_013861081.1">
    <property type="nucleotide sequence ID" value="NC_015635.1"/>
</dbReference>
<dbReference type="Pfam" id="PF13641">
    <property type="entry name" value="Glyco_tranf_2_3"/>
    <property type="match status" value="1"/>
</dbReference>
<name>F5XHP7_MICPN</name>
<evidence type="ECO:0000313" key="6">
    <source>
        <dbReference type="Proteomes" id="UP000007947"/>
    </source>
</evidence>
<feature type="transmembrane region" description="Helical" evidence="4">
    <location>
        <begin position="311"/>
        <end position="331"/>
    </location>
</feature>